<keyword evidence="2" id="KW-0560">Oxidoreductase</keyword>
<reference evidence="5" key="1">
    <citation type="journal article" date="2019" name="Int. J. Syst. Evol. Microbiol.">
        <title>The Global Catalogue of Microorganisms (GCM) 10K type strain sequencing project: providing services to taxonomists for standard genome sequencing and annotation.</title>
        <authorList>
            <consortium name="The Broad Institute Genomics Platform"/>
            <consortium name="The Broad Institute Genome Sequencing Center for Infectious Disease"/>
            <person name="Wu L."/>
            <person name="Ma J."/>
        </authorList>
    </citation>
    <scope>NUCLEOTIDE SEQUENCE [LARGE SCALE GENOMIC DNA]</scope>
    <source>
        <strain evidence="5">JCM 17525</strain>
    </source>
</reference>
<dbReference type="InterPro" id="IPR050097">
    <property type="entry name" value="Ferredoxin-NADP_redctase_2"/>
</dbReference>
<dbReference type="Pfam" id="PF07992">
    <property type="entry name" value="Pyr_redox_2"/>
    <property type="match status" value="1"/>
</dbReference>
<dbReference type="Gene3D" id="3.50.50.60">
    <property type="entry name" value="FAD/NAD(P)-binding domain"/>
    <property type="match status" value="2"/>
</dbReference>
<protein>
    <submittedName>
        <fullName evidence="4">FAD-dependent oxidoreductase</fullName>
    </submittedName>
</protein>
<dbReference type="PRINTS" id="PR00469">
    <property type="entry name" value="PNDRDTASEII"/>
</dbReference>
<keyword evidence="5" id="KW-1185">Reference proteome</keyword>
<evidence type="ECO:0000256" key="2">
    <source>
        <dbReference type="ARBA" id="ARBA00023002"/>
    </source>
</evidence>
<evidence type="ECO:0000259" key="3">
    <source>
        <dbReference type="Pfam" id="PF07992"/>
    </source>
</evidence>
<dbReference type="Proteomes" id="UP001501456">
    <property type="component" value="Unassembled WGS sequence"/>
</dbReference>
<organism evidence="4 5">
    <name type="scientific">Corallibacter vietnamensis</name>
    <dbReference type="NCBI Taxonomy" id="904130"/>
    <lineage>
        <taxon>Bacteria</taxon>
        <taxon>Pseudomonadati</taxon>
        <taxon>Bacteroidota</taxon>
        <taxon>Flavobacteriia</taxon>
        <taxon>Flavobacteriales</taxon>
        <taxon>Flavobacteriaceae</taxon>
        <taxon>Corallibacter</taxon>
    </lineage>
</organism>
<dbReference type="PRINTS" id="PR00368">
    <property type="entry name" value="FADPNR"/>
</dbReference>
<proteinExistence type="predicted"/>
<feature type="domain" description="FAD/NAD(P)-binding" evidence="3">
    <location>
        <begin position="6"/>
        <end position="284"/>
    </location>
</feature>
<dbReference type="SUPFAM" id="SSF51905">
    <property type="entry name" value="FAD/NAD(P)-binding domain"/>
    <property type="match status" value="1"/>
</dbReference>
<name>A0ABP7GZE2_9FLAO</name>
<gene>
    <name evidence="4" type="ORF">GCM10022271_09490</name>
</gene>
<sequence length="300" mass="33021">MEEKFEVIIIGGSYAGLSAAMALGRSLRKVLIIDSGLPCNRQTLYSHNFITQDGVKPGVISSIAKKQVLEYKTVEYLNDKAVKTKKIDKTYKVDTESGKTFSAQKIVFATGIKDNLPKIKGFSECWGISVVHCPYCHGYELRGKNTAIIANDEKAIHLASLVNNLTSKITICTNGKATFNTEQKIQLARHDINIVEKQIIEIIHKNGSIEKIVFTDNTTMAFEAAYGAVPFTQHSNIPESLGCKLTEQGYIDVDMFGKTSEVNIYACGDNSSPMRSVANAVSKGNFVGAFINMELTKEQF</sequence>
<dbReference type="InterPro" id="IPR023753">
    <property type="entry name" value="FAD/NAD-binding_dom"/>
</dbReference>
<dbReference type="EMBL" id="BAABBI010000001">
    <property type="protein sequence ID" value="GAA3779356.1"/>
    <property type="molecule type" value="Genomic_DNA"/>
</dbReference>
<keyword evidence="1" id="KW-0285">Flavoprotein</keyword>
<evidence type="ECO:0000256" key="1">
    <source>
        <dbReference type="ARBA" id="ARBA00022630"/>
    </source>
</evidence>
<evidence type="ECO:0000313" key="4">
    <source>
        <dbReference type="EMBL" id="GAA3779356.1"/>
    </source>
</evidence>
<accession>A0ABP7GZE2</accession>
<dbReference type="InterPro" id="IPR036188">
    <property type="entry name" value="FAD/NAD-bd_sf"/>
</dbReference>
<dbReference type="RefSeq" id="WP_344727664.1">
    <property type="nucleotide sequence ID" value="NZ_BAABBI010000001.1"/>
</dbReference>
<comment type="caution">
    <text evidence="4">The sequence shown here is derived from an EMBL/GenBank/DDBJ whole genome shotgun (WGS) entry which is preliminary data.</text>
</comment>
<evidence type="ECO:0000313" key="5">
    <source>
        <dbReference type="Proteomes" id="UP001501456"/>
    </source>
</evidence>
<dbReference type="PANTHER" id="PTHR48105">
    <property type="entry name" value="THIOREDOXIN REDUCTASE 1-RELATED-RELATED"/>
    <property type="match status" value="1"/>
</dbReference>